<evidence type="ECO:0000256" key="3">
    <source>
        <dbReference type="ARBA" id="ARBA00023163"/>
    </source>
</evidence>
<evidence type="ECO:0000313" key="7">
    <source>
        <dbReference type="EMBL" id="RHW25091.1"/>
    </source>
</evidence>
<dbReference type="GO" id="GO:0003700">
    <property type="term" value="F:DNA-binding transcription factor activity"/>
    <property type="evidence" value="ECO:0007669"/>
    <property type="project" value="TreeGrafter"/>
</dbReference>
<name>A0A417XXU6_9ACTN</name>
<protein>
    <submittedName>
        <fullName evidence="7">TetR/AcrR family transcriptional regulator</fullName>
    </submittedName>
</protein>
<dbReference type="OrthoDB" id="4709966at2"/>
<dbReference type="SUPFAM" id="SSF46689">
    <property type="entry name" value="Homeodomain-like"/>
    <property type="match status" value="1"/>
</dbReference>
<reference evidence="7 8" key="1">
    <citation type="submission" date="2018-09" db="EMBL/GenBank/DDBJ databases">
        <title>Genome sequencing of Nocardioides immobilis CCTCC AB 2017083 for comparison to Nocardioides silvaticus.</title>
        <authorList>
            <person name="Li C."/>
            <person name="Wang G."/>
        </authorList>
    </citation>
    <scope>NUCLEOTIDE SEQUENCE [LARGE SCALE GENOMIC DNA]</scope>
    <source>
        <strain evidence="7 8">CCTCC AB 2017083</strain>
    </source>
</reference>
<gene>
    <name evidence="7" type="ORF">D0Z08_21815</name>
</gene>
<dbReference type="InterPro" id="IPR025996">
    <property type="entry name" value="MT1864/Rv1816-like_C"/>
</dbReference>
<evidence type="ECO:0000259" key="6">
    <source>
        <dbReference type="PROSITE" id="PS50977"/>
    </source>
</evidence>
<evidence type="ECO:0000313" key="8">
    <source>
        <dbReference type="Proteomes" id="UP000283644"/>
    </source>
</evidence>
<dbReference type="GO" id="GO:0000976">
    <property type="term" value="F:transcription cis-regulatory region binding"/>
    <property type="evidence" value="ECO:0007669"/>
    <property type="project" value="TreeGrafter"/>
</dbReference>
<keyword evidence="1" id="KW-0805">Transcription regulation</keyword>
<dbReference type="PANTHER" id="PTHR30055">
    <property type="entry name" value="HTH-TYPE TRANSCRIPTIONAL REGULATOR RUTR"/>
    <property type="match status" value="1"/>
</dbReference>
<keyword evidence="2 4" id="KW-0238">DNA-binding</keyword>
<keyword evidence="8" id="KW-1185">Reference proteome</keyword>
<dbReference type="PANTHER" id="PTHR30055:SF234">
    <property type="entry name" value="HTH-TYPE TRANSCRIPTIONAL REGULATOR BETI"/>
    <property type="match status" value="1"/>
</dbReference>
<organism evidence="7 8">
    <name type="scientific">Nocardioides immobilis</name>
    <dbReference type="NCBI Taxonomy" id="2049295"/>
    <lineage>
        <taxon>Bacteria</taxon>
        <taxon>Bacillati</taxon>
        <taxon>Actinomycetota</taxon>
        <taxon>Actinomycetes</taxon>
        <taxon>Propionibacteriales</taxon>
        <taxon>Nocardioidaceae</taxon>
        <taxon>Nocardioides</taxon>
    </lineage>
</organism>
<feature type="domain" description="HTH tetR-type" evidence="6">
    <location>
        <begin position="8"/>
        <end position="68"/>
    </location>
</feature>
<dbReference type="Proteomes" id="UP000283644">
    <property type="component" value="Unassembled WGS sequence"/>
</dbReference>
<evidence type="ECO:0000256" key="4">
    <source>
        <dbReference type="PROSITE-ProRule" id="PRU00335"/>
    </source>
</evidence>
<evidence type="ECO:0000256" key="1">
    <source>
        <dbReference type="ARBA" id="ARBA00023015"/>
    </source>
</evidence>
<dbReference type="Pfam" id="PF13305">
    <property type="entry name" value="TetR_C_33"/>
    <property type="match status" value="1"/>
</dbReference>
<evidence type="ECO:0000256" key="5">
    <source>
        <dbReference type="SAM" id="MobiDB-lite"/>
    </source>
</evidence>
<proteinExistence type="predicted"/>
<evidence type="ECO:0000256" key="2">
    <source>
        <dbReference type="ARBA" id="ARBA00023125"/>
    </source>
</evidence>
<dbReference type="EMBL" id="QXGH01000027">
    <property type="protein sequence ID" value="RHW25091.1"/>
    <property type="molecule type" value="Genomic_DNA"/>
</dbReference>
<dbReference type="InterPro" id="IPR050109">
    <property type="entry name" value="HTH-type_TetR-like_transc_reg"/>
</dbReference>
<feature type="DNA-binding region" description="H-T-H motif" evidence="4">
    <location>
        <begin position="31"/>
        <end position="50"/>
    </location>
</feature>
<dbReference type="PROSITE" id="PS50977">
    <property type="entry name" value="HTH_TETR_2"/>
    <property type="match status" value="1"/>
</dbReference>
<dbReference type="InterPro" id="IPR009057">
    <property type="entry name" value="Homeodomain-like_sf"/>
</dbReference>
<dbReference type="PRINTS" id="PR00455">
    <property type="entry name" value="HTHTETR"/>
</dbReference>
<dbReference type="Pfam" id="PF00440">
    <property type="entry name" value="TetR_N"/>
    <property type="match status" value="1"/>
</dbReference>
<dbReference type="SUPFAM" id="SSF48498">
    <property type="entry name" value="Tetracyclin repressor-like, C-terminal domain"/>
    <property type="match status" value="1"/>
</dbReference>
<dbReference type="AlphaFoldDB" id="A0A417XXU6"/>
<dbReference type="InterPro" id="IPR036271">
    <property type="entry name" value="Tet_transcr_reg_TetR-rel_C_sf"/>
</dbReference>
<dbReference type="RefSeq" id="WP_118927393.1">
    <property type="nucleotide sequence ID" value="NZ_QXGH01000027.1"/>
</dbReference>
<feature type="region of interest" description="Disordered" evidence="5">
    <location>
        <begin position="216"/>
        <end position="242"/>
    </location>
</feature>
<keyword evidence="3" id="KW-0804">Transcription</keyword>
<accession>A0A417XXU6</accession>
<sequence length="242" mass="26247">MPEESTPDGVPQRLVNATIKLLAEVGPSAIKARAVATEAGMSTMTVYHHFGGVPELIHAVVDHGYAAMERAFAELSITADPVADLFSMALATREIARTNPHLYDLMFGLSTRATYRPTPDKDVRRSGHSPAFQAAYRHVTDACIRLMESGRVDAQDPRVVAAATWSFVHGYITLELGDHFTEFDDPVAQVMVPMGVTFAIGLGDAPERARASHETVLALSRRSGKQAARPGRSARAPRSRAR</sequence>
<dbReference type="Gene3D" id="1.10.357.10">
    <property type="entry name" value="Tetracycline Repressor, domain 2"/>
    <property type="match status" value="1"/>
</dbReference>
<comment type="caution">
    <text evidence="7">The sequence shown here is derived from an EMBL/GenBank/DDBJ whole genome shotgun (WGS) entry which is preliminary data.</text>
</comment>
<dbReference type="InterPro" id="IPR001647">
    <property type="entry name" value="HTH_TetR"/>
</dbReference>